<evidence type="ECO:0000313" key="15">
    <source>
        <dbReference type="Proteomes" id="UP000398389"/>
    </source>
</evidence>
<evidence type="ECO:0000256" key="1">
    <source>
        <dbReference type="ARBA" id="ARBA00000798"/>
    </source>
</evidence>
<feature type="compositionally biased region" description="Basic and acidic residues" evidence="11">
    <location>
        <begin position="30"/>
        <end position="39"/>
    </location>
</feature>
<dbReference type="GO" id="GO:0035091">
    <property type="term" value="F:phosphatidylinositol binding"/>
    <property type="evidence" value="ECO:0007669"/>
    <property type="project" value="InterPro"/>
</dbReference>
<dbReference type="FunFam" id="3.30.870.10:FF:000011">
    <property type="entry name" value="Phospholipase"/>
    <property type="match status" value="1"/>
</dbReference>
<name>A0A5E8B6Y2_9ASCO</name>
<evidence type="ECO:0000259" key="12">
    <source>
        <dbReference type="PROSITE" id="PS50035"/>
    </source>
</evidence>
<dbReference type="CDD" id="cd01254">
    <property type="entry name" value="PH_PLD"/>
    <property type="match status" value="1"/>
</dbReference>
<reference evidence="14 15" key="1">
    <citation type="submission" date="2019-09" db="EMBL/GenBank/DDBJ databases">
        <authorList>
            <person name="Brejova B."/>
        </authorList>
    </citation>
    <scope>NUCLEOTIDE SEQUENCE [LARGE SCALE GENOMIC DNA]</scope>
</reference>
<feature type="region of interest" description="Disordered" evidence="11">
    <location>
        <begin position="223"/>
        <end position="411"/>
    </location>
</feature>
<feature type="compositionally biased region" description="Low complexity" evidence="11">
    <location>
        <begin position="725"/>
        <end position="736"/>
    </location>
</feature>
<dbReference type="SMART" id="SM00155">
    <property type="entry name" value="PLDc"/>
    <property type="match status" value="2"/>
</dbReference>
<evidence type="ECO:0000256" key="11">
    <source>
        <dbReference type="SAM" id="MobiDB-lite"/>
    </source>
</evidence>
<evidence type="ECO:0000256" key="5">
    <source>
        <dbReference type="ARBA" id="ARBA00022801"/>
    </source>
</evidence>
<feature type="compositionally biased region" description="Low complexity" evidence="11">
    <location>
        <begin position="430"/>
        <end position="440"/>
    </location>
</feature>
<feature type="compositionally biased region" description="Basic residues" evidence="11">
    <location>
        <begin position="332"/>
        <end position="341"/>
    </location>
</feature>
<keyword evidence="7" id="KW-0443">Lipid metabolism</keyword>
<keyword evidence="15" id="KW-1185">Reference proteome</keyword>
<feature type="compositionally biased region" description="Basic and acidic residues" evidence="11">
    <location>
        <begin position="386"/>
        <end position="399"/>
    </location>
</feature>
<dbReference type="EC" id="3.1.4.4" evidence="3"/>
<feature type="domain" description="PX" evidence="13">
    <location>
        <begin position="551"/>
        <end position="823"/>
    </location>
</feature>
<feature type="domain" description="PLD phosphodiesterase" evidence="12">
    <location>
        <begin position="1089"/>
        <end position="1116"/>
    </location>
</feature>
<dbReference type="PANTHER" id="PTHR18896">
    <property type="entry name" value="PHOSPHOLIPASE D"/>
    <property type="match status" value="1"/>
</dbReference>
<evidence type="ECO:0000256" key="6">
    <source>
        <dbReference type="ARBA" id="ARBA00022963"/>
    </source>
</evidence>
<sequence length="1950" mass="221441">MTLPHQSQQQEDSSMLSSSDAGPTISTKKQKQDPTHLENSDLLIVSQNGLHDGKESHAFAGVPTFNNGTISPSSTNGLNSSFTEETVTSNTPSTSPLIVETKTNTSLSFQEPATTSTVAMPTKTATALDQASSLTNENQSITMNPELSISNGTNSTTSHSKELEEVSSSVNNLSLAANALQMDAATEATDDALQNLNLNTPPGSPKSKYHRFHLLHQEFQKDASHADDGLAHPDNDCSPKQDIPGSSDGQAPETFQPAPPSPELQHNQDKGKGKRKSQFFNSNIFRAAQSRPSSPANVDPTIDDSVDPGVANGSSTLKKSTKHGEQESQSKRTSHHLHKSRSKSDVGLYDGPDLQTIRLRLRSRSRHSDEHDPRKLEPAEPSDNLPESHSDTELDHIKNDPSPTATSPRTEFKRRRTFLPRYATFSTAGASVSTGSGVAHAGRHHNNMQRQPSDAENPESEVAGEHPQRFSRRHTLFSMDYNPPSMAIDWKDVRNALRRFKKKKQEERTEDQVPEDDTALISELASGTPSAMIIPMSFLKDDRGIPRIPVLLHHVKASVNDITLKPNEKNRKYSIELSYGSGSTSLNWSIVREYRDLIAMHSRLKVLSFQNVFSTKLQLPKFPSRHHVADQMIKERYQQERLARHGRTASLITPIHSNPTSAAQTPGSAPVASSSHATTPNHAPNSAPVAPSVHPHPHTHPHHHTHSQYLSTIADEQRSRHSISSDRSGSILSLGSNASENSRNIFRRIHRTASIASNLHAVHRPSFIGGHGNAQENEEERDAFIERLRSSVEKYILDLLREMRFRPEANRVFQFLELSNMSIRLAPENSYHGKEGYLILRTSAASMGWRVSHWKPNELSLMIDRHTSRWYLVRESYIVCVNDISSANVSEVFLVDPDFNVTFGSSATIAPPPQEKEETTDKSHQGFTFQVENGERKMKLVATSQRQLSLWVDSINHMKEGTVWSKPHRFHSFAPVRQNVQARWFVDARDYFWTVSVALDMAKDVIYIHDWWLSPELYLRRPPDGNQEWRLDRVLKRKAEEGVKVFVIVYRNVGQTVPIDSSWTKHSLLDLHPNIYLMRSPNQLLQNTYFWAHHEKLCLIDHTIGFLGGIDLCFGRWDTAEHVLVDDSPVAFYDPNEKSEFKGPTQIWPGKDYSNPRQRDFYSLDKPYEDMYDRNETPRMPWHDVHMMVTGQAARDLVRHFVQRWNYLIRQKRPSRFTPLLLPPADLTPIQLQSLHLEGTCEVQILRSSCFWSLGIKKPEHSIQNAYLKAIESSEHFVYIENQFFISSTYYEGTEIQNRIGDALVERIIRAHRNNEDWKCVVVIPLMPGFESEIDEKNGLSVRMIMQFQYLTISHGPNSIFGKLFKQNINPEDYIQFFSLRKWGKIGPKKQFVTEQLYIHCKTMIVDDRIAIIGSANINERSMRGNRDSEVASIIRDTDTIESVMAGKPYRVGRFPHTLRMRLMREHVGIDIDQLEMIDHLVDRELSAATLKMVDPRDSNIMEMANGIDPSRLPRASSLSTDDRPQRMELHSFNHLAGVENIGLRDKKPLSNDSRVQGNETHRLDVEGLGIDKFRKREAMEHMGVVMTTMAPTDADSMEGVVHKYFEQMMNDVGLDAMLSNVTEIKRRLYYYLQTRNWRKETNTFDDISLIANGGKPLSMHFFPQHAYADDHVFQFRDLDDLSPSLSMDGNGSPIHTPANSPPGATAHNFNIQAHAATGDSLPPQFFSPIDPYSFQDPLSPDFYYDMWERVADQNTLLYREVFHCQPDDEVTSWKQYIEFKELFKRFAENQGQNVPEDIFEINIPETQRSEYEMEVLSAMSSNDLNRAPGAGLEPPANEEEGEEGETGDGSEDAAARRREREAARREAEEQARMEREKYQDMLRRRRQNRRSSRNVLTADDVFQPSIAGRVVQGVRGNLVFFPTQWLAHELESGNWQHAIDHLPPIEIYD</sequence>
<dbReference type="EMBL" id="CABVLU010000001">
    <property type="protein sequence ID" value="VVT44591.1"/>
    <property type="molecule type" value="Genomic_DNA"/>
</dbReference>
<evidence type="ECO:0000256" key="7">
    <source>
        <dbReference type="ARBA" id="ARBA00023098"/>
    </source>
</evidence>
<keyword evidence="4" id="KW-0677">Repeat</keyword>
<dbReference type="InterPro" id="IPR015679">
    <property type="entry name" value="PLipase_D_fam"/>
</dbReference>
<feature type="domain" description="PLD phosphodiesterase" evidence="12">
    <location>
        <begin position="1395"/>
        <end position="1422"/>
    </location>
</feature>
<dbReference type="Pfam" id="PF13091">
    <property type="entry name" value="PLDc_2"/>
    <property type="match status" value="1"/>
</dbReference>
<dbReference type="GO" id="GO:0004630">
    <property type="term" value="F:phospholipase D activity"/>
    <property type="evidence" value="ECO:0007669"/>
    <property type="project" value="UniProtKB-EC"/>
</dbReference>
<evidence type="ECO:0000256" key="8">
    <source>
        <dbReference type="ARBA" id="ARBA00042228"/>
    </source>
</evidence>
<feature type="compositionally biased region" description="Acidic residues" evidence="11">
    <location>
        <begin position="1837"/>
        <end position="1852"/>
    </location>
</feature>
<feature type="compositionally biased region" description="Basic and acidic residues" evidence="11">
    <location>
        <begin position="366"/>
        <end position="378"/>
    </location>
</feature>
<dbReference type="RefSeq" id="XP_031851082.1">
    <property type="nucleotide sequence ID" value="XM_031995191.1"/>
</dbReference>
<accession>A0A5E8B6Y2</accession>
<dbReference type="GO" id="GO:0009395">
    <property type="term" value="P:phospholipid catabolic process"/>
    <property type="evidence" value="ECO:0007669"/>
    <property type="project" value="TreeGrafter"/>
</dbReference>
<dbReference type="SUPFAM" id="SSF56024">
    <property type="entry name" value="Phospholipase D/nuclease"/>
    <property type="match status" value="2"/>
</dbReference>
<feature type="compositionally biased region" description="Polar residues" evidence="11">
    <location>
        <begin position="278"/>
        <end position="296"/>
    </location>
</feature>
<dbReference type="InterPro" id="IPR001683">
    <property type="entry name" value="PX_dom"/>
</dbReference>
<feature type="compositionally biased region" description="Basic and acidic residues" evidence="11">
    <location>
        <begin position="223"/>
        <end position="239"/>
    </location>
</feature>
<dbReference type="GeneID" id="43579291"/>
<feature type="compositionally biased region" description="Polar residues" evidence="11">
    <location>
        <begin position="64"/>
        <end position="98"/>
    </location>
</feature>
<dbReference type="CDD" id="cd09141">
    <property type="entry name" value="PLDc_vPLD1_2_yPLD_like_2"/>
    <property type="match status" value="1"/>
</dbReference>
<dbReference type="PROSITE" id="PS50195">
    <property type="entry name" value="PX"/>
    <property type="match status" value="1"/>
</dbReference>
<dbReference type="InterPro" id="IPR025202">
    <property type="entry name" value="PLD-like_dom"/>
</dbReference>
<feature type="region of interest" description="Disordered" evidence="11">
    <location>
        <begin position="1"/>
        <end position="98"/>
    </location>
</feature>
<dbReference type="OrthoDB" id="14911at2759"/>
<protein>
    <recommendedName>
        <fullName evidence="9">Phospholipase D1</fullName>
        <ecNumber evidence="3">3.1.4.4</ecNumber>
    </recommendedName>
    <alternativeName>
        <fullName evidence="8">Choline phosphatase 1</fullName>
    </alternativeName>
    <alternativeName>
        <fullName evidence="10">Phosphatidylcholine-hydrolyzing phospholipase D1</fullName>
    </alternativeName>
</protein>
<dbReference type="Proteomes" id="UP000398389">
    <property type="component" value="Unassembled WGS sequence"/>
</dbReference>
<evidence type="ECO:0000256" key="4">
    <source>
        <dbReference type="ARBA" id="ARBA00022737"/>
    </source>
</evidence>
<feature type="region of interest" description="Disordered" evidence="11">
    <location>
        <begin position="1687"/>
        <end position="1707"/>
    </location>
</feature>
<feature type="compositionally biased region" description="Polar residues" evidence="11">
    <location>
        <begin position="1"/>
        <end position="27"/>
    </location>
</feature>
<feature type="compositionally biased region" description="Basic residues" evidence="11">
    <location>
        <begin position="695"/>
        <end position="706"/>
    </location>
</feature>
<evidence type="ECO:0000256" key="2">
    <source>
        <dbReference type="ARBA" id="ARBA00008664"/>
    </source>
</evidence>
<comment type="similarity">
    <text evidence="2">Belongs to the phospholipase D family.</text>
</comment>
<dbReference type="InterPro" id="IPR001736">
    <property type="entry name" value="PLipase_D/transphosphatidylase"/>
</dbReference>
<dbReference type="CDD" id="cd09138">
    <property type="entry name" value="PLDc_vPLD1_2_yPLD_like_1"/>
    <property type="match status" value="1"/>
</dbReference>
<feature type="compositionally biased region" description="Basic and acidic residues" evidence="11">
    <location>
        <begin position="1854"/>
        <end position="1883"/>
    </location>
</feature>
<feature type="compositionally biased region" description="Polar residues" evidence="11">
    <location>
        <begin position="655"/>
        <end position="684"/>
    </location>
</feature>
<feature type="region of interest" description="Disordered" evidence="11">
    <location>
        <begin position="653"/>
        <end position="737"/>
    </location>
</feature>
<feature type="compositionally biased region" description="Polar residues" evidence="11">
    <location>
        <begin position="141"/>
        <end position="158"/>
    </location>
</feature>
<dbReference type="Gene3D" id="3.30.870.10">
    <property type="entry name" value="Endonuclease Chain A"/>
    <property type="match status" value="2"/>
</dbReference>
<dbReference type="PROSITE" id="PS50035">
    <property type="entry name" value="PLD"/>
    <property type="match status" value="2"/>
</dbReference>
<organism evidence="14 15">
    <name type="scientific">Magnusiomyces paraingens</name>
    <dbReference type="NCBI Taxonomy" id="2606893"/>
    <lineage>
        <taxon>Eukaryota</taxon>
        <taxon>Fungi</taxon>
        <taxon>Dikarya</taxon>
        <taxon>Ascomycota</taxon>
        <taxon>Saccharomycotina</taxon>
        <taxon>Dipodascomycetes</taxon>
        <taxon>Dipodascales</taxon>
        <taxon>Dipodascaceae</taxon>
        <taxon>Magnusiomyces</taxon>
    </lineage>
</organism>
<keyword evidence="5" id="KW-0378">Hydrolase</keyword>
<evidence type="ECO:0000256" key="10">
    <source>
        <dbReference type="ARBA" id="ARBA00079280"/>
    </source>
</evidence>
<evidence type="ECO:0000256" key="9">
    <source>
        <dbReference type="ARBA" id="ARBA00074658"/>
    </source>
</evidence>
<keyword evidence="6" id="KW-0442">Lipid degradation</keyword>
<gene>
    <name evidence="14" type="ORF">SAPINGB_P000467</name>
</gene>
<proteinExistence type="inferred from homology"/>
<feature type="region of interest" description="Disordered" evidence="11">
    <location>
        <begin position="141"/>
        <end position="166"/>
    </location>
</feature>
<evidence type="ECO:0000256" key="3">
    <source>
        <dbReference type="ARBA" id="ARBA00012027"/>
    </source>
</evidence>
<feature type="region of interest" description="Disordered" evidence="11">
    <location>
        <begin position="1823"/>
        <end position="1893"/>
    </location>
</feature>
<evidence type="ECO:0000313" key="14">
    <source>
        <dbReference type="EMBL" id="VVT44591.1"/>
    </source>
</evidence>
<feature type="compositionally biased region" description="Basic residues" evidence="11">
    <location>
        <begin position="1884"/>
        <end position="1893"/>
    </location>
</feature>
<comment type="catalytic activity">
    <reaction evidence="1">
        <text>a 1,2-diacyl-sn-glycero-3-phosphocholine + H2O = a 1,2-diacyl-sn-glycero-3-phosphate + choline + H(+)</text>
        <dbReference type="Rhea" id="RHEA:14445"/>
        <dbReference type="ChEBI" id="CHEBI:15354"/>
        <dbReference type="ChEBI" id="CHEBI:15377"/>
        <dbReference type="ChEBI" id="CHEBI:15378"/>
        <dbReference type="ChEBI" id="CHEBI:57643"/>
        <dbReference type="ChEBI" id="CHEBI:58608"/>
        <dbReference type="EC" id="3.1.4.4"/>
    </reaction>
</comment>
<evidence type="ECO:0000259" key="13">
    <source>
        <dbReference type="PROSITE" id="PS50195"/>
    </source>
</evidence>
<dbReference type="Pfam" id="PF00614">
    <property type="entry name" value="PLDc"/>
    <property type="match status" value="1"/>
</dbReference>
<feature type="region of interest" description="Disordered" evidence="11">
    <location>
        <begin position="430"/>
        <end position="471"/>
    </location>
</feature>
<dbReference type="PANTHER" id="PTHR18896:SF76">
    <property type="entry name" value="PHOSPHOLIPASE"/>
    <property type="match status" value="1"/>
</dbReference>